<dbReference type="AlphaFoldDB" id="A0A8H3ETD4"/>
<dbReference type="EMBL" id="CAJPDT010000008">
    <property type="protein sequence ID" value="CAF9911325.1"/>
    <property type="molecule type" value="Genomic_DNA"/>
</dbReference>
<dbReference type="InterPro" id="IPR001138">
    <property type="entry name" value="Zn2Cys6_DnaBD"/>
</dbReference>
<evidence type="ECO:0000259" key="3">
    <source>
        <dbReference type="PROSITE" id="PS50048"/>
    </source>
</evidence>
<dbReference type="GO" id="GO:0008270">
    <property type="term" value="F:zinc ion binding"/>
    <property type="evidence" value="ECO:0007669"/>
    <property type="project" value="InterPro"/>
</dbReference>
<dbReference type="Proteomes" id="UP000664534">
    <property type="component" value="Unassembled WGS sequence"/>
</dbReference>
<dbReference type="OrthoDB" id="5401558at2759"/>
<dbReference type="PROSITE" id="PS00463">
    <property type="entry name" value="ZN2_CY6_FUNGAL_1"/>
    <property type="match status" value="1"/>
</dbReference>
<dbReference type="Gene3D" id="4.10.240.10">
    <property type="entry name" value="Zn(2)-C6 fungal-type DNA-binding domain"/>
    <property type="match status" value="1"/>
</dbReference>
<dbReference type="PANTHER" id="PTHR46910">
    <property type="entry name" value="TRANSCRIPTION FACTOR PDR1"/>
    <property type="match status" value="1"/>
</dbReference>
<organism evidence="4 5">
    <name type="scientific">Imshaugia aleurites</name>
    <dbReference type="NCBI Taxonomy" id="172621"/>
    <lineage>
        <taxon>Eukaryota</taxon>
        <taxon>Fungi</taxon>
        <taxon>Dikarya</taxon>
        <taxon>Ascomycota</taxon>
        <taxon>Pezizomycotina</taxon>
        <taxon>Lecanoromycetes</taxon>
        <taxon>OSLEUM clade</taxon>
        <taxon>Lecanoromycetidae</taxon>
        <taxon>Lecanorales</taxon>
        <taxon>Lecanorineae</taxon>
        <taxon>Parmeliaceae</taxon>
        <taxon>Imshaugia</taxon>
    </lineage>
</organism>
<comment type="caution">
    <text evidence="4">The sequence shown here is derived from an EMBL/GenBank/DDBJ whole genome shotgun (WGS) entry which is preliminary data.</text>
</comment>
<evidence type="ECO:0000313" key="5">
    <source>
        <dbReference type="Proteomes" id="UP000664534"/>
    </source>
</evidence>
<feature type="domain" description="Zn(2)-C6 fungal-type" evidence="3">
    <location>
        <begin position="103"/>
        <end position="137"/>
    </location>
</feature>
<evidence type="ECO:0000313" key="4">
    <source>
        <dbReference type="EMBL" id="CAF9911325.1"/>
    </source>
</evidence>
<keyword evidence="5" id="KW-1185">Reference proteome</keyword>
<dbReference type="SMART" id="SM00066">
    <property type="entry name" value="GAL4"/>
    <property type="match status" value="1"/>
</dbReference>
<evidence type="ECO:0000256" key="2">
    <source>
        <dbReference type="SAM" id="MobiDB-lite"/>
    </source>
</evidence>
<feature type="compositionally biased region" description="Polar residues" evidence="2">
    <location>
        <begin position="292"/>
        <end position="301"/>
    </location>
</feature>
<proteinExistence type="predicted"/>
<dbReference type="Pfam" id="PF00172">
    <property type="entry name" value="Zn_clus"/>
    <property type="match status" value="1"/>
</dbReference>
<feature type="region of interest" description="Disordered" evidence="2">
    <location>
        <begin position="1"/>
        <end position="95"/>
    </location>
</feature>
<keyword evidence="1" id="KW-0539">Nucleus</keyword>
<feature type="compositionally biased region" description="Low complexity" evidence="2">
    <location>
        <begin position="350"/>
        <end position="363"/>
    </location>
</feature>
<dbReference type="PANTHER" id="PTHR46910:SF38">
    <property type="entry name" value="ZN(2)-C6 FUNGAL-TYPE DOMAIN-CONTAINING PROTEIN"/>
    <property type="match status" value="1"/>
</dbReference>
<dbReference type="GO" id="GO:0000981">
    <property type="term" value="F:DNA-binding transcription factor activity, RNA polymerase II-specific"/>
    <property type="evidence" value="ECO:0007669"/>
    <property type="project" value="InterPro"/>
</dbReference>
<feature type="compositionally biased region" description="Low complexity" evidence="2">
    <location>
        <begin position="420"/>
        <end position="434"/>
    </location>
</feature>
<protein>
    <recommendedName>
        <fullName evidence="3">Zn(2)-C6 fungal-type domain-containing protein</fullName>
    </recommendedName>
</protein>
<reference evidence="4" key="1">
    <citation type="submission" date="2021-03" db="EMBL/GenBank/DDBJ databases">
        <authorList>
            <person name="Tagirdzhanova G."/>
        </authorList>
    </citation>
    <scope>NUCLEOTIDE SEQUENCE</scope>
</reference>
<feature type="compositionally biased region" description="Pro residues" evidence="2">
    <location>
        <begin position="26"/>
        <end position="37"/>
    </location>
</feature>
<sequence>MSSDPNKPGQYPPPQWDSQPQRGAYPVPPHYRGPPQPAYGSSPSTPGEMVTLPPPQQGHPDMRYAMPPHDMYSPYGPPDPRAMGQPHMGYQNQPAPRQRTAIACRYCRRRKIRCSGFEASDDGRCTNCQRFQQECIFTPVSSQAQAFVPAHTAYPHLRNTGALPPQRGGRPLYPQQGPPAIYGAHGQPLGPMAHDPNYPPPHGYPMPPPGPYQGGPVYDDRGHPQPPHAQDKVSLKRLRSDESFQPAPPPPAPPEEYSSHPYQGRPPASAGRRGSGGAYEYPDPTGLVPVSPASSATSYQSAPYPPQGSNPYYPPPQQQQQQQPPPQQQQQPPPARRASPQSAYSYDARASGSPHGSTSSASAYNYPGGLHPPQVLPPREGRTPPPAQGQTRDGNGNGNGNGNGSAQRGGMAVRDLLGPGQAQDSSGGRSSADSDMLRALNKKGPS</sequence>
<dbReference type="InterPro" id="IPR036864">
    <property type="entry name" value="Zn2-C6_fun-type_DNA-bd_sf"/>
</dbReference>
<feature type="compositionally biased region" description="Pro residues" evidence="2">
    <location>
        <begin position="303"/>
        <end position="335"/>
    </location>
</feature>
<feature type="compositionally biased region" description="Pro residues" evidence="2">
    <location>
        <begin position="197"/>
        <end position="211"/>
    </location>
</feature>
<accession>A0A8H3ETD4</accession>
<dbReference type="SUPFAM" id="SSF57701">
    <property type="entry name" value="Zn2/Cys6 DNA-binding domain"/>
    <property type="match status" value="1"/>
</dbReference>
<name>A0A8H3ETD4_9LECA</name>
<gene>
    <name evidence="4" type="ORF">IMSHALPRED_009996</name>
</gene>
<feature type="region of interest" description="Disordered" evidence="2">
    <location>
        <begin position="158"/>
        <end position="446"/>
    </location>
</feature>
<feature type="compositionally biased region" description="Basic and acidic residues" evidence="2">
    <location>
        <begin position="218"/>
        <end position="242"/>
    </location>
</feature>
<evidence type="ECO:0000256" key="1">
    <source>
        <dbReference type="ARBA" id="ARBA00023242"/>
    </source>
</evidence>
<dbReference type="InterPro" id="IPR050987">
    <property type="entry name" value="AtrR-like"/>
</dbReference>
<dbReference type="PROSITE" id="PS50048">
    <property type="entry name" value="ZN2_CY6_FUNGAL_2"/>
    <property type="match status" value="1"/>
</dbReference>
<dbReference type="CDD" id="cd00067">
    <property type="entry name" value="GAL4"/>
    <property type="match status" value="1"/>
</dbReference>